<evidence type="ECO:0000256" key="1">
    <source>
        <dbReference type="ARBA" id="ARBA00004481"/>
    </source>
</evidence>
<evidence type="ECO:0000313" key="13">
    <source>
        <dbReference type="Proteomes" id="UP000315522"/>
    </source>
</evidence>
<evidence type="ECO:0000256" key="6">
    <source>
        <dbReference type="ARBA" id="ARBA00023006"/>
    </source>
</evidence>
<evidence type="ECO:0000256" key="2">
    <source>
        <dbReference type="ARBA" id="ARBA00010883"/>
    </source>
</evidence>
<dbReference type="PROSITE" id="PS50195">
    <property type="entry name" value="PX"/>
    <property type="match status" value="1"/>
</dbReference>
<dbReference type="GO" id="GO:0005829">
    <property type="term" value="C:cytosol"/>
    <property type="evidence" value="ECO:0007669"/>
    <property type="project" value="GOC"/>
</dbReference>
<dbReference type="InterPro" id="IPR027267">
    <property type="entry name" value="AH/BAR_dom_sf"/>
</dbReference>
<dbReference type="Gene3D" id="3.30.1520.10">
    <property type="entry name" value="Phox-like domain"/>
    <property type="match status" value="1"/>
</dbReference>
<dbReference type="InterPro" id="IPR044106">
    <property type="entry name" value="PX_Snx41/Atg20"/>
</dbReference>
<organism evidence="12 13">
    <name type="scientific">Lachnellula willkommii</name>
    <dbReference type="NCBI Taxonomy" id="215461"/>
    <lineage>
        <taxon>Eukaryota</taxon>
        <taxon>Fungi</taxon>
        <taxon>Dikarya</taxon>
        <taxon>Ascomycota</taxon>
        <taxon>Pezizomycotina</taxon>
        <taxon>Leotiomycetes</taxon>
        <taxon>Helotiales</taxon>
        <taxon>Lachnaceae</taxon>
        <taxon>Lachnellula</taxon>
    </lineage>
</organism>
<evidence type="ECO:0000256" key="9">
    <source>
        <dbReference type="SAM" id="MobiDB-lite"/>
    </source>
</evidence>
<dbReference type="GO" id="GO:0042147">
    <property type="term" value="P:retrograde transport, endosome to Golgi"/>
    <property type="evidence" value="ECO:0007669"/>
    <property type="project" value="InterPro"/>
</dbReference>
<feature type="domain" description="PX" evidence="11">
    <location>
        <begin position="339"/>
        <end position="458"/>
    </location>
</feature>
<feature type="region of interest" description="Disordered" evidence="9">
    <location>
        <begin position="102"/>
        <end position="214"/>
    </location>
</feature>
<feature type="region of interest" description="Disordered" evidence="9">
    <location>
        <begin position="502"/>
        <end position="545"/>
    </location>
</feature>
<keyword evidence="10" id="KW-1133">Transmembrane helix</keyword>
<feature type="region of interest" description="Disordered" evidence="9">
    <location>
        <begin position="1"/>
        <end position="34"/>
    </location>
</feature>
<keyword evidence="8 10" id="KW-0472">Membrane</keyword>
<proteinExistence type="inferred from homology"/>
<evidence type="ECO:0000256" key="10">
    <source>
        <dbReference type="SAM" id="Phobius"/>
    </source>
</evidence>
<feature type="compositionally biased region" description="Basic and acidic residues" evidence="9">
    <location>
        <begin position="718"/>
        <end position="727"/>
    </location>
</feature>
<keyword evidence="13" id="KW-1185">Reference proteome</keyword>
<dbReference type="InterPro" id="IPR001683">
    <property type="entry name" value="PX_dom"/>
</dbReference>
<feature type="transmembrane region" description="Helical" evidence="10">
    <location>
        <begin position="70"/>
        <end position="92"/>
    </location>
</feature>
<dbReference type="PANTHER" id="PTHR46979">
    <property type="entry name" value="SORTING NEXIN-41"/>
    <property type="match status" value="1"/>
</dbReference>
<dbReference type="SMART" id="SM00312">
    <property type="entry name" value="PX"/>
    <property type="match status" value="1"/>
</dbReference>
<evidence type="ECO:0000256" key="8">
    <source>
        <dbReference type="ARBA" id="ARBA00023136"/>
    </source>
</evidence>
<feature type="compositionally biased region" description="Polar residues" evidence="9">
    <location>
        <begin position="699"/>
        <end position="716"/>
    </location>
</feature>
<keyword evidence="4" id="KW-0967">Endosome</keyword>
<accession>A0A559M610</accession>
<keyword evidence="6" id="KW-0072">Autophagy</keyword>
<dbReference type="GO" id="GO:0015031">
    <property type="term" value="P:protein transport"/>
    <property type="evidence" value="ECO:0007669"/>
    <property type="project" value="UniProtKB-KW"/>
</dbReference>
<evidence type="ECO:0000256" key="3">
    <source>
        <dbReference type="ARBA" id="ARBA00022448"/>
    </source>
</evidence>
<feature type="region of interest" description="Disordered" evidence="9">
    <location>
        <begin position="277"/>
        <end position="328"/>
    </location>
</feature>
<feature type="compositionally biased region" description="Low complexity" evidence="9">
    <location>
        <begin position="515"/>
        <end position="529"/>
    </location>
</feature>
<evidence type="ECO:0000313" key="12">
    <source>
        <dbReference type="EMBL" id="TVY88397.1"/>
    </source>
</evidence>
<dbReference type="GO" id="GO:0010008">
    <property type="term" value="C:endosome membrane"/>
    <property type="evidence" value="ECO:0007669"/>
    <property type="project" value="UniProtKB-SubCell"/>
</dbReference>
<keyword evidence="5" id="KW-0653">Protein transport</keyword>
<dbReference type="CDD" id="cd06867">
    <property type="entry name" value="PX_SNX41_42"/>
    <property type="match status" value="1"/>
</dbReference>
<evidence type="ECO:0000256" key="5">
    <source>
        <dbReference type="ARBA" id="ARBA00022927"/>
    </source>
</evidence>
<feature type="region of interest" description="Disordered" evidence="9">
    <location>
        <begin position="699"/>
        <end position="772"/>
    </location>
</feature>
<dbReference type="GO" id="GO:0006914">
    <property type="term" value="P:autophagy"/>
    <property type="evidence" value="ECO:0007669"/>
    <property type="project" value="UniProtKB-KW"/>
</dbReference>
<comment type="subcellular location">
    <subcellularLocation>
        <location evidence="1">Endosome membrane</location>
        <topology evidence="1">Peripheral membrane protein</topology>
    </subcellularLocation>
</comment>
<evidence type="ECO:0000256" key="7">
    <source>
        <dbReference type="ARBA" id="ARBA00023121"/>
    </source>
</evidence>
<gene>
    <name evidence="12" type="primary">vsp-6</name>
    <name evidence="12" type="ORF">LAWI1_G006005</name>
</gene>
<dbReference type="EMBL" id="QGML01001752">
    <property type="protein sequence ID" value="TVY88397.1"/>
    <property type="molecule type" value="Genomic_DNA"/>
</dbReference>
<dbReference type="PANTHER" id="PTHR46979:SF2">
    <property type="entry name" value="SORTING NEXIN-41"/>
    <property type="match status" value="1"/>
</dbReference>
<comment type="similarity">
    <text evidence="2">Belongs to the sorting nexin family.</text>
</comment>
<dbReference type="Pfam" id="PF00787">
    <property type="entry name" value="PX"/>
    <property type="match status" value="1"/>
</dbReference>
<reference evidence="12 13" key="1">
    <citation type="submission" date="2018-05" db="EMBL/GenBank/DDBJ databases">
        <title>Genome sequencing and assembly of the regulated plant pathogen Lachnellula willkommii and related sister species for the development of diagnostic species identification markers.</title>
        <authorList>
            <person name="Giroux E."/>
            <person name="Bilodeau G."/>
        </authorList>
    </citation>
    <scope>NUCLEOTIDE SEQUENCE [LARGE SCALE GENOMIC DNA]</scope>
    <source>
        <strain evidence="12 13">CBS 172.35</strain>
    </source>
</reference>
<dbReference type="Gene3D" id="1.20.1270.60">
    <property type="entry name" value="Arfaptin homology (AH) domain/BAR domain"/>
    <property type="match status" value="2"/>
</dbReference>
<sequence>MAGINGRSEAPQTSTSEPAGEVSTAPDPVPVVPTVQSDFQQFPTMWPSTNSGVQESVTVKGPTPGQGATIALGIICGILILGNLLFVLLYCLGQRYMDEEEASDAMISSNRRRHRSKKRKSKQIYNGPRTVAFEEKDSDLESLLDPRDHSRGFSQGPTVFRPARANANPVPPAYFAGDQPRNLGRAQMHHPEQENASVDDPSDASVAGSSKYDERHQISCSKSWRLCIMWNDEDNNPYGTSFERRDSTASSSIANPASPSSHDDTDIAADWQFVDQAYNGPRTPSTISDNADHDTDTHPQQYQNDTSDAGSDEEYDGGSKAAPRRKKGGYDSRIEQILYENPELPILIVDAGKSSESGGKYIVYTIRTGDLEVRRRYSEFASLRDALSRLHPTLIIPPIPEKHTMADYAANPTKAKQDQQIIDLRKRMLAVFLNRCRQMDEVRNDGVWWRFLDPNSSWNEVLHSHPIASIPKSSMKAPPLDPANPSPAHAYLPVPASSAKLKASSLGPSNAQGMPTTPSEYAASPSSAAHTIPGPQVFGRFPPDSQHLSEQDLDPYFINFEASTKELELLLTGSIEKVNRRTLTHLSSLSTDLAELGARFNGFSLSEPSPSLAAAIERVGQAVDSSYLATEELSGSLGASFAEPMRESAQFAGVVRGVLRYRVLKRVQQEMTNDELAKKKALLLSLEQSESEAKRIEQYLTSSGTTNLPRRSTSSAREPPHSRRENNQEDTASIDSDFPPTHGDSPSTPSAAQGAPHGEGEPSPAHRKSSSGNFITNRIFGRLNHAIHGVVDVDPERTRRDQIGKTRESIGQLEQAQQASEQDVKDASSGILKDMKRFQAEKEDDLKRYMLAYARSQIEWAKKNKETWEEAKAEINKIDEN</sequence>
<feature type="compositionally biased region" description="Low complexity" evidence="9">
    <location>
        <begin position="248"/>
        <end position="260"/>
    </location>
</feature>
<dbReference type="SUPFAM" id="SSF64268">
    <property type="entry name" value="PX domain"/>
    <property type="match status" value="1"/>
</dbReference>
<feature type="region of interest" description="Disordered" evidence="9">
    <location>
        <begin position="241"/>
        <end position="265"/>
    </location>
</feature>
<name>A0A559M610_9HELO</name>
<protein>
    <submittedName>
        <fullName evidence="12">Sorting nexin</fullName>
    </submittedName>
</protein>
<keyword evidence="7" id="KW-0446">Lipid-binding</keyword>
<dbReference type="AlphaFoldDB" id="A0A559M610"/>
<dbReference type="InterPro" id="IPR036871">
    <property type="entry name" value="PX_dom_sf"/>
</dbReference>
<keyword evidence="3" id="KW-0813">Transport</keyword>
<evidence type="ECO:0000256" key="4">
    <source>
        <dbReference type="ARBA" id="ARBA00022753"/>
    </source>
</evidence>
<feature type="compositionally biased region" description="Polar residues" evidence="9">
    <location>
        <begin position="298"/>
        <end position="309"/>
    </location>
</feature>
<dbReference type="InterPro" id="IPR051079">
    <property type="entry name" value="Sorting_Nexin_Autophagy"/>
</dbReference>
<feature type="compositionally biased region" description="Basic residues" evidence="9">
    <location>
        <begin position="110"/>
        <end position="122"/>
    </location>
</feature>
<evidence type="ECO:0000259" key="11">
    <source>
        <dbReference type="PROSITE" id="PS50195"/>
    </source>
</evidence>
<keyword evidence="10" id="KW-0812">Transmembrane</keyword>
<dbReference type="Proteomes" id="UP000315522">
    <property type="component" value="Unassembled WGS sequence"/>
</dbReference>
<dbReference type="GO" id="GO:0035091">
    <property type="term" value="F:phosphatidylinositol binding"/>
    <property type="evidence" value="ECO:0007669"/>
    <property type="project" value="InterPro"/>
</dbReference>
<comment type="caution">
    <text evidence="12">The sequence shown here is derived from an EMBL/GenBank/DDBJ whole genome shotgun (WGS) entry which is preliminary data.</text>
</comment>